<evidence type="ECO:0000256" key="1">
    <source>
        <dbReference type="ARBA" id="ARBA00004651"/>
    </source>
</evidence>
<evidence type="ECO:0000313" key="13">
    <source>
        <dbReference type="Proteomes" id="UP001583193"/>
    </source>
</evidence>
<feature type="transmembrane region" description="Helical" evidence="10">
    <location>
        <begin position="1064"/>
        <end position="1086"/>
    </location>
</feature>
<dbReference type="SUPFAM" id="SSF56784">
    <property type="entry name" value="HAD-like"/>
    <property type="match status" value="1"/>
</dbReference>
<dbReference type="InterPro" id="IPR004014">
    <property type="entry name" value="ATPase_P-typ_cation-transptr_N"/>
</dbReference>
<dbReference type="InterPro" id="IPR059000">
    <property type="entry name" value="ATPase_P-type_domA"/>
</dbReference>
<evidence type="ECO:0000256" key="7">
    <source>
        <dbReference type="ARBA" id="ARBA00022989"/>
    </source>
</evidence>
<keyword evidence="4" id="KW-0547">Nucleotide-binding</keyword>
<dbReference type="Gene3D" id="2.70.150.10">
    <property type="entry name" value="Calcium-transporting ATPase, cytoplasmic transduction domain A"/>
    <property type="match status" value="1"/>
</dbReference>
<dbReference type="Pfam" id="PF00689">
    <property type="entry name" value="Cation_ATPase_C"/>
    <property type="match status" value="1"/>
</dbReference>
<dbReference type="PANTHER" id="PTHR43294:SF21">
    <property type="entry name" value="CATION TRANSPORTING ATPASE"/>
    <property type="match status" value="1"/>
</dbReference>
<dbReference type="InterPro" id="IPR008250">
    <property type="entry name" value="ATPase_P-typ_transduc_dom_A_sf"/>
</dbReference>
<keyword evidence="3 10" id="KW-0812">Transmembrane</keyword>
<evidence type="ECO:0000256" key="3">
    <source>
        <dbReference type="ARBA" id="ARBA00022692"/>
    </source>
</evidence>
<dbReference type="InterPro" id="IPR044492">
    <property type="entry name" value="P_typ_ATPase_HD_dom"/>
</dbReference>
<evidence type="ECO:0000256" key="8">
    <source>
        <dbReference type="ARBA" id="ARBA00023136"/>
    </source>
</evidence>
<dbReference type="PANTHER" id="PTHR43294">
    <property type="entry name" value="SODIUM/POTASSIUM-TRANSPORTING ATPASE SUBUNIT ALPHA"/>
    <property type="match status" value="1"/>
</dbReference>
<keyword evidence="8 10" id="KW-0472">Membrane</keyword>
<feature type="transmembrane region" description="Helical" evidence="10">
    <location>
        <begin position="393"/>
        <end position="413"/>
    </location>
</feature>
<dbReference type="InterPro" id="IPR018303">
    <property type="entry name" value="ATPase_P-typ_P_site"/>
</dbReference>
<evidence type="ECO:0000256" key="4">
    <source>
        <dbReference type="ARBA" id="ARBA00022741"/>
    </source>
</evidence>
<dbReference type="Gene3D" id="3.40.1110.10">
    <property type="entry name" value="Calcium-transporting ATPase, cytoplasmic domain N"/>
    <property type="match status" value="1"/>
</dbReference>
<evidence type="ECO:0000256" key="9">
    <source>
        <dbReference type="SAM" id="MobiDB-lite"/>
    </source>
</evidence>
<feature type="transmembrane region" description="Helical" evidence="10">
    <location>
        <begin position="196"/>
        <end position="219"/>
    </location>
</feature>
<feature type="transmembrane region" description="Helical" evidence="10">
    <location>
        <begin position="231"/>
        <end position="250"/>
    </location>
</feature>
<keyword evidence="5" id="KW-0067">ATP-binding</keyword>
<feature type="transmembrane region" description="Helical" evidence="10">
    <location>
        <begin position="1098"/>
        <end position="1115"/>
    </location>
</feature>
<proteinExistence type="predicted"/>
<dbReference type="Gene3D" id="3.40.50.1000">
    <property type="entry name" value="HAD superfamily/HAD-like"/>
    <property type="match status" value="1"/>
</dbReference>
<feature type="transmembrane region" description="Helical" evidence="10">
    <location>
        <begin position="1022"/>
        <end position="1043"/>
    </location>
</feature>
<accession>A0ABR3Y2E0</accession>
<dbReference type="SFLD" id="SFLDS00003">
    <property type="entry name" value="Haloacid_Dehalogenase"/>
    <property type="match status" value="1"/>
</dbReference>
<evidence type="ECO:0000256" key="5">
    <source>
        <dbReference type="ARBA" id="ARBA00022840"/>
    </source>
</evidence>
<evidence type="ECO:0000313" key="12">
    <source>
        <dbReference type="EMBL" id="KAL1882414.1"/>
    </source>
</evidence>
<dbReference type="InterPro" id="IPR023214">
    <property type="entry name" value="HAD_sf"/>
</dbReference>
<keyword evidence="7 10" id="KW-1133">Transmembrane helix</keyword>
<dbReference type="PRINTS" id="PR00119">
    <property type="entry name" value="CATATPASE"/>
</dbReference>
<feature type="compositionally biased region" description="Low complexity" evidence="9">
    <location>
        <begin position="1"/>
        <end position="10"/>
    </location>
</feature>
<feature type="transmembrane region" description="Helical" evidence="10">
    <location>
        <begin position="968"/>
        <end position="988"/>
    </location>
</feature>
<feature type="transmembrane region" description="Helical" evidence="10">
    <location>
        <begin position="888"/>
        <end position="910"/>
    </location>
</feature>
<keyword evidence="2" id="KW-1003">Cell membrane</keyword>
<dbReference type="InterPro" id="IPR023299">
    <property type="entry name" value="ATPase_P-typ_cyto_dom_N"/>
</dbReference>
<name>A0ABR3Y2E0_9EURO</name>
<dbReference type="Pfam" id="PF00122">
    <property type="entry name" value="E1-E2_ATPase"/>
    <property type="match status" value="1"/>
</dbReference>
<reference evidence="12 13" key="1">
    <citation type="journal article" date="2024" name="IMA Fungus">
        <title>IMA Genome - F19 : A genome assembly and annotation guide to empower mycologists, including annotated draft genome sequences of Ceratocystis pirilliformis, Diaporthe australafricana, Fusarium ophioides, Paecilomyces lecythidis, and Sporothrix stenoceras.</title>
        <authorList>
            <person name="Aylward J."/>
            <person name="Wilson A.M."/>
            <person name="Visagie C.M."/>
            <person name="Spraker J."/>
            <person name="Barnes I."/>
            <person name="Buitendag C."/>
            <person name="Ceriani C."/>
            <person name="Del Mar Angel L."/>
            <person name="du Plessis D."/>
            <person name="Fuchs T."/>
            <person name="Gasser K."/>
            <person name="Kramer D."/>
            <person name="Li W."/>
            <person name="Munsamy K."/>
            <person name="Piso A."/>
            <person name="Price J.L."/>
            <person name="Sonnekus B."/>
            <person name="Thomas C."/>
            <person name="van der Nest A."/>
            <person name="van Dijk A."/>
            <person name="van Heerden A."/>
            <person name="van Vuuren N."/>
            <person name="Yilmaz N."/>
            <person name="Duong T.A."/>
            <person name="van der Merwe N.A."/>
            <person name="Wingfield M.J."/>
            <person name="Wingfield B.D."/>
        </authorList>
    </citation>
    <scope>NUCLEOTIDE SEQUENCE [LARGE SCALE GENOMIC DNA]</scope>
    <source>
        <strain evidence="12 13">CMW 18167</strain>
    </source>
</reference>
<dbReference type="SUPFAM" id="SSF81660">
    <property type="entry name" value="Metal cation-transporting ATPase, ATP-binding domain N"/>
    <property type="match status" value="1"/>
</dbReference>
<dbReference type="InterPro" id="IPR001757">
    <property type="entry name" value="P_typ_ATPase"/>
</dbReference>
<feature type="transmembrane region" description="Helical" evidence="10">
    <location>
        <begin position="433"/>
        <end position="456"/>
    </location>
</feature>
<feature type="region of interest" description="Disordered" evidence="9">
    <location>
        <begin position="1"/>
        <end position="101"/>
    </location>
</feature>
<keyword evidence="13" id="KW-1185">Reference proteome</keyword>
<dbReference type="InterPro" id="IPR036412">
    <property type="entry name" value="HAD-like_sf"/>
</dbReference>
<evidence type="ECO:0000256" key="6">
    <source>
        <dbReference type="ARBA" id="ARBA00022967"/>
    </source>
</evidence>
<dbReference type="Pfam" id="PF13246">
    <property type="entry name" value="Cation_ATPase"/>
    <property type="match status" value="1"/>
</dbReference>
<comment type="caution">
    <text evidence="12">The sequence shown here is derived from an EMBL/GenBank/DDBJ whole genome shotgun (WGS) entry which is preliminary data.</text>
</comment>
<protein>
    <recommendedName>
        <fullName evidence="11">Cation-transporting P-type ATPase N-terminal domain-containing protein</fullName>
    </recommendedName>
</protein>
<feature type="compositionally biased region" description="Basic residues" evidence="9">
    <location>
        <begin position="66"/>
        <end position="78"/>
    </location>
</feature>
<feature type="compositionally biased region" description="Basic and acidic residues" evidence="9">
    <location>
        <begin position="14"/>
        <end position="43"/>
    </location>
</feature>
<dbReference type="NCBIfam" id="TIGR01494">
    <property type="entry name" value="ATPase_P-type"/>
    <property type="match status" value="2"/>
</dbReference>
<feature type="domain" description="Cation-transporting P-type ATPase N-terminal" evidence="11">
    <location>
        <begin position="147"/>
        <end position="220"/>
    </location>
</feature>
<organism evidence="12 13">
    <name type="scientific">Paecilomyces lecythidis</name>
    <dbReference type="NCBI Taxonomy" id="3004212"/>
    <lineage>
        <taxon>Eukaryota</taxon>
        <taxon>Fungi</taxon>
        <taxon>Dikarya</taxon>
        <taxon>Ascomycota</taxon>
        <taxon>Pezizomycotina</taxon>
        <taxon>Eurotiomycetes</taxon>
        <taxon>Eurotiomycetidae</taxon>
        <taxon>Eurotiales</taxon>
        <taxon>Thermoascaceae</taxon>
        <taxon>Paecilomyces</taxon>
    </lineage>
</organism>
<dbReference type="InterPro" id="IPR023298">
    <property type="entry name" value="ATPase_P-typ_TM_dom_sf"/>
</dbReference>
<sequence length="1133" mass="125821">MPSSPSSQEPASEDNPRGFEEDVEANSRSDVPKGGDTEHETPEQRGSQRIIFESPADDPRSETRRSRNNASKRLRSISRTKSIDTIRSSRSNRENGASSVAPGIPIEFRTLSIQISESHNTSEELLKNKKDKRDKNLVNQDYFEQLDYHILSPDRLCQQLNVDPEKGLSASAAATRLQRDGKNTVAQRRENYLKKIFFYVFGGFCSVLWIGVIIFFICWRPLSNPPSATNLALAILVIIVITLQASFSAFQDWSTKQVMNSILGLLPSDTMVLRDGQLVKIPATDLVAGDIVHISIGNKVPADMRILKTSGDVRFDRAVLTGESEEIEGATDATEKNFLETRNIALMGTSVTNGNAVGVVVLTGSRSVMGRIASLTADVKEKPTLIQKEINRFVGIIICLTLILACAILFTWAGWLRVDHSGFMNVVSMLNDVMGCVVAFIPEGMPVGVALTLMMVARRMKSVNILPKGLSTVETLGCVNVICSDKTGTLTQNKMLVRSVGFVDKRYSVDRFTEELQKDQAPLPIQTLLQGSVLCNDAFFDPGMAHLPLAEREVNGNATDEAVLRFAETVNPGSTTKFEEYERIYQIPFNSKNKWMLTLHKTTAKLEDSKLNDSNETYLVYVKGAPDVLLPKCTSYWSGVDNEVKQLDDSAKQMFSAFQEEMSKKAERVIVLCQKYYSPRATLGSNDFADEIQAEGAQSLTIIGLFGIVDPPRLETAHTVASCRKAGIRFFMVTGDFGLTAAAIARDIGIFTGTAEPDTVADLAELTVDKDQISSRQSLLVDGSQISSLKEEDWDAICQYKEIVFGRTTPEQKLRIVNEFRNRDNVVAVTGDGVNDAPALRAADVGIAVVSGSDVAIEAADLVLMDKFDSIVQAIRLGRLVFQNLQKVIAYLLPAGSWSEIWPVIMNVFFGVPLPLSSFLMIIICVFTDLFLSLSLIMEKEEYDLLDGPPRNHKKDHLINLKIYAQSYLFIGVLETLCAHSMFFLYMYKAAGIPFHALVFAFEKYSDGFYGYTEDELTHYNNVGQCVYFVALVIMQWGNILSVRNKRMSILQADPVRKERRNPWLPLAMLISLIIAIFVTEVPGIQTLFNTASVPLEFWFIPIGLAFGILLMDEVRKAVVRLFPKGPIARVAW</sequence>
<comment type="subcellular location">
    <subcellularLocation>
        <location evidence="1">Cell membrane</location>
        <topology evidence="1">Multi-pass membrane protein</topology>
    </subcellularLocation>
</comment>
<dbReference type="PRINTS" id="PR00121">
    <property type="entry name" value="NAKATPASE"/>
</dbReference>
<dbReference type="SUPFAM" id="SSF81665">
    <property type="entry name" value="Calcium ATPase, transmembrane domain M"/>
    <property type="match status" value="1"/>
</dbReference>
<evidence type="ECO:0000259" key="11">
    <source>
        <dbReference type="SMART" id="SM00831"/>
    </source>
</evidence>
<dbReference type="SFLD" id="SFLDF00027">
    <property type="entry name" value="p-type_atpase"/>
    <property type="match status" value="1"/>
</dbReference>
<dbReference type="Proteomes" id="UP001583193">
    <property type="component" value="Unassembled WGS sequence"/>
</dbReference>
<evidence type="ECO:0000256" key="10">
    <source>
        <dbReference type="SAM" id="Phobius"/>
    </source>
</evidence>
<dbReference type="Pfam" id="PF00690">
    <property type="entry name" value="Cation_ATPase_N"/>
    <property type="match status" value="1"/>
</dbReference>
<keyword evidence="6" id="KW-1278">Translocase</keyword>
<feature type="compositionally biased region" description="Polar residues" evidence="9">
    <location>
        <begin position="79"/>
        <end position="98"/>
    </location>
</feature>
<dbReference type="InterPro" id="IPR050510">
    <property type="entry name" value="Cation_transp_ATPase_P-type"/>
</dbReference>
<dbReference type="EMBL" id="JAVDPF010000006">
    <property type="protein sequence ID" value="KAL1882414.1"/>
    <property type="molecule type" value="Genomic_DNA"/>
</dbReference>
<dbReference type="InterPro" id="IPR006068">
    <property type="entry name" value="ATPase_P-typ_cation-transptr_C"/>
</dbReference>
<feature type="transmembrane region" description="Helical" evidence="10">
    <location>
        <begin position="916"/>
        <end position="937"/>
    </location>
</feature>
<dbReference type="SUPFAM" id="SSF81653">
    <property type="entry name" value="Calcium ATPase, transduction domain A"/>
    <property type="match status" value="1"/>
</dbReference>
<dbReference type="PROSITE" id="PS00154">
    <property type="entry name" value="ATPASE_E1_E2"/>
    <property type="match status" value="1"/>
</dbReference>
<gene>
    <name evidence="12" type="ORF">Plec18167_002830</name>
</gene>
<dbReference type="SMART" id="SM00831">
    <property type="entry name" value="Cation_ATPase_N"/>
    <property type="match status" value="1"/>
</dbReference>
<evidence type="ECO:0000256" key="2">
    <source>
        <dbReference type="ARBA" id="ARBA00022475"/>
    </source>
</evidence>
<dbReference type="SFLD" id="SFLDG00002">
    <property type="entry name" value="C1.7:_P-type_atpase_like"/>
    <property type="match status" value="1"/>
</dbReference>
<dbReference type="Gene3D" id="1.20.1110.10">
    <property type="entry name" value="Calcium-transporting ATPase, transmembrane domain"/>
    <property type="match status" value="1"/>
</dbReference>